<dbReference type="GO" id="GO:0005886">
    <property type="term" value="C:plasma membrane"/>
    <property type="evidence" value="ECO:0007669"/>
    <property type="project" value="TreeGrafter"/>
</dbReference>
<evidence type="ECO:0000256" key="2">
    <source>
        <dbReference type="SAM" id="Phobius"/>
    </source>
</evidence>
<accession>A0AAD0SQS9</accession>
<evidence type="ECO:0000256" key="1">
    <source>
        <dbReference type="ARBA" id="ARBA00009617"/>
    </source>
</evidence>
<dbReference type="GO" id="GO:0008643">
    <property type="term" value="P:carbohydrate transport"/>
    <property type="evidence" value="ECO:0007669"/>
    <property type="project" value="InterPro"/>
</dbReference>
<feature type="transmembrane region" description="Helical" evidence="2">
    <location>
        <begin position="311"/>
        <end position="330"/>
    </location>
</feature>
<dbReference type="PANTHER" id="PTHR11328">
    <property type="entry name" value="MAJOR FACILITATOR SUPERFAMILY DOMAIN-CONTAINING PROTEIN"/>
    <property type="match status" value="1"/>
</dbReference>
<dbReference type="SUPFAM" id="SSF103473">
    <property type="entry name" value="MFS general substrate transporter"/>
    <property type="match status" value="1"/>
</dbReference>
<dbReference type="InterPro" id="IPR039672">
    <property type="entry name" value="MFS_2"/>
</dbReference>
<feature type="transmembrane region" description="Helical" evidence="2">
    <location>
        <begin position="391"/>
        <end position="414"/>
    </location>
</feature>
<gene>
    <name evidence="3" type="ORF">ASUIS_1452</name>
</gene>
<dbReference type="KEGG" id="asui:ASUIS_1452"/>
<dbReference type="RefSeq" id="WP_118886458.1">
    <property type="nucleotide sequence ID" value="NZ_CP032100.1"/>
</dbReference>
<dbReference type="AlphaFoldDB" id="A0AAD0SQS9"/>
<protein>
    <submittedName>
        <fullName evidence="3">Major facilitator superfamily transporter</fullName>
    </submittedName>
</protein>
<feature type="transmembrane region" description="Helical" evidence="2">
    <location>
        <begin position="258"/>
        <end position="276"/>
    </location>
</feature>
<keyword evidence="2" id="KW-1133">Transmembrane helix</keyword>
<dbReference type="Proteomes" id="UP000263040">
    <property type="component" value="Chromosome"/>
</dbReference>
<organism evidence="3 4">
    <name type="scientific">Arcobacter suis CECT 7833</name>
    <dbReference type="NCBI Taxonomy" id="663365"/>
    <lineage>
        <taxon>Bacteria</taxon>
        <taxon>Pseudomonadati</taxon>
        <taxon>Campylobacterota</taxon>
        <taxon>Epsilonproteobacteria</taxon>
        <taxon>Campylobacterales</taxon>
        <taxon>Arcobacteraceae</taxon>
        <taxon>Arcobacter</taxon>
    </lineage>
</organism>
<feature type="transmembrane region" description="Helical" evidence="2">
    <location>
        <begin position="225"/>
        <end position="246"/>
    </location>
</feature>
<dbReference type="GO" id="GO:0015293">
    <property type="term" value="F:symporter activity"/>
    <property type="evidence" value="ECO:0007669"/>
    <property type="project" value="InterPro"/>
</dbReference>
<feature type="transmembrane region" description="Helical" evidence="2">
    <location>
        <begin position="173"/>
        <end position="191"/>
    </location>
</feature>
<feature type="transmembrane region" description="Helical" evidence="2">
    <location>
        <begin position="145"/>
        <end position="161"/>
    </location>
</feature>
<feature type="transmembrane region" description="Helical" evidence="2">
    <location>
        <begin position="78"/>
        <end position="97"/>
    </location>
</feature>
<name>A0AAD0SQS9_9BACT</name>
<feature type="transmembrane region" description="Helical" evidence="2">
    <location>
        <begin position="36"/>
        <end position="57"/>
    </location>
</feature>
<proteinExistence type="inferred from homology"/>
<dbReference type="InterPro" id="IPR036259">
    <property type="entry name" value="MFS_trans_sf"/>
</dbReference>
<feature type="transmembrane region" description="Helical" evidence="2">
    <location>
        <begin position="351"/>
        <end position="379"/>
    </location>
</feature>
<dbReference type="Gene3D" id="1.20.1250.20">
    <property type="entry name" value="MFS general substrate transporter like domains"/>
    <property type="match status" value="2"/>
</dbReference>
<dbReference type="EMBL" id="CP032100">
    <property type="protein sequence ID" value="AXX89934.1"/>
    <property type="molecule type" value="Genomic_DNA"/>
</dbReference>
<evidence type="ECO:0000313" key="4">
    <source>
        <dbReference type="Proteomes" id="UP000263040"/>
    </source>
</evidence>
<feature type="transmembrane region" description="Helical" evidence="2">
    <location>
        <begin position="288"/>
        <end position="305"/>
    </location>
</feature>
<dbReference type="PANTHER" id="PTHR11328:SF24">
    <property type="entry name" value="MAJOR FACILITATOR SUPERFAMILY (MFS) PROFILE DOMAIN-CONTAINING PROTEIN"/>
    <property type="match status" value="1"/>
</dbReference>
<dbReference type="Pfam" id="PF13347">
    <property type="entry name" value="MFS_2"/>
    <property type="match status" value="1"/>
</dbReference>
<evidence type="ECO:0000313" key="3">
    <source>
        <dbReference type="EMBL" id="AXX89934.1"/>
    </source>
</evidence>
<comment type="similarity">
    <text evidence="1">Belongs to the sodium:galactoside symporter (TC 2.A.2) family.</text>
</comment>
<sequence length="420" mass="47963">MNNNPLKSKEIFLYGILGIPIAFLGFPLYIYLPSFYVEHIGLSIGVVGFISLIARLIDMIADPFIGRFSDIYSSKFNIIFISSFFLLFGLFFLIKPIFYSSIWLFLCSIITYISYSFVLIPYLSLNSILSKNEKDNIKLAFSREIFIIIGVLIALLMPYIFLVSSDSKKSLELLLYTILILFPIFVLIFYFKLKDLEIKNENIIHKDFFLSLKNFFKNFPHHKKLFFAFLLNNLANALPATLFLFFVKYVLNLEDKTGLFLIIYFLSAIITFPFWIKLSNKISKKSTWILSIIIAISAFIFVPFLGEGDFLYFAIICVITGMCLGADMALPSSIQADVANQTKQNNEDLTGVLFGFWAMITKLSLSLAVAISFITLEFANFETSNINQNSIVAIIVLYSILPIILKLSSIFLLLKYKETN</sequence>
<reference evidence="3 4" key="1">
    <citation type="submission" date="2018-08" db="EMBL/GenBank/DDBJ databases">
        <title>Complete genome of the Arcobacter suis type strain LMG 26152.</title>
        <authorList>
            <person name="Miller W.G."/>
            <person name="Yee E."/>
            <person name="Bono J.L."/>
        </authorList>
    </citation>
    <scope>NUCLEOTIDE SEQUENCE [LARGE SCALE GENOMIC DNA]</scope>
    <source>
        <strain evidence="3 4">CECT 7833</strain>
    </source>
</reference>
<keyword evidence="2" id="KW-0812">Transmembrane</keyword>
<keyword evidence="4" id="KW-1185">Reference proteome</keyword>
<keyword evidence="2" id="KW-0472">Membrane</keyword>
<feature type="transmembrane region" description="Helical" evidence="2">
    <location>
        <begin position="103"/>
        <end position="125"/>
    </location>
</feature>
<feature type="transmembrane region" description="Helical" evidence="2">
    <location>
        <begin position="12"/>
        <end position="30"/>
    </location>
</feature>